<feature type="active site" description="Proton acceptor" evidence="4">
    <location>
        <position position="357"/>
    </location>
</feature>
<feature type="domain" description="FAD-dependent oxidoreductase 2 FAD-binding" evidence="5">
    <location>
        <begin position="85"/>
        <end position="467"/>
    </location>
</feature>
<dbReference type="PANTHER" id="PTHR11632">
    <property type="entry name" value="SUCCINATE DEHYDROGENASE 2 FLAVOPROTEIN SUBUNIT"/>
    <property type="match status" value="1"/>
</dbReference>
<dbReference type="GO" id="GO:0016491">
    <property type="term" value="F:oxidoreductase activity"/>
    <property type="evidence" value="ECO:0007669"/>
    <property type="project" value="UniProtKB-KW"/>
</dbReference>
<dbReference type="PANTHER" id="PTHR11632:SF51">
    <property type="entry name" value="SUCCINATE DEHYDROGENASE [UBIQUINONE] FLAVOPROTEIN SUBUNIT, MITOCHONDRIAL"/>
    <property type="match status" value="1"/>
</dbReference>
<evidence type="ECO:0000313" key="6">
    <source>
        <dbReference type="EMBL" id="ANF57638.1"/>
    </source>
</evidence>
<dbReference type="EMBL" id="CP015243">
    <property type="protein sequence ID" value="ANF57638.1"/>
    <property type="molecule type" value="Genomic_DNA"/>
</dbReference>
<dbReference type="KEGG" id="haa:A5892_09340"/>
<dbReference type="InterPro" id="IPR003953">
    <property type="entry name" value="FAD-dep_OxRdtase_2_FAD-bd"/>
</dbReference>
<dbReference type="Gene3D" id="3.50.50.60">
    <property type="entry name" value="FAD/NAD(P)-binding domain"/>
    <property type="match status" value="1"/>
</dbReference>
<keyword evidence="3" id="KW-0560">Oxidoreductase</keyword>
<keyword evidence="2" id="KW-0285">Flavoprotein</keyword>
<evidence type="ECO:0000313" key="7">
    <source>
        <dbReference type="Proteomes" id="UP000077875"/>
    </source>
</evidence>
<protein>
    <submittedName>
        <fullName evidence="6">L-aspartate oxidase</fullName>
    </submittedName>
</protein>
<dbReference type="InterPro" id="IPR027477">
    <property type="entry name" value="Succ_DH/fumarate_Rdtase_cat_sf"/>
</dbReference>
<dbReference type="SUPFAM" id="SSF51905">
    <property type="entry name" value="FAD/NAD(P)-binding domain"/>
    <property type="match status" value="1"/>
</dbReference>
<reference evidence="6 7" key="1">
    <citation type="submission" date="2016-04" db="EMBL/GenBank/DDBJ databases">
        <title>Complete Genome Sequence of Halotalea alkalilenta IHB B 13600.</title>
        <authorList>
            <person name="Swarnkar M.K."/>
            <person name="Sharma A."/>
            <person name="Kaushal K."/>
            <person name="Soni R."/>
            <person name="Rana S."/>
            <person name="Singh A.K."/>
            <person name="Gulati A."/>
        </authorList>
    </citation>
    <scope>NUCLEOTIDE SEQUENCE [LARGE SCALE GENOMIC DNA]</scope>
    <source>
        <strain evidence="6 7">IHB B 13600</strain>
    </source>
</reference>
<dbReference type="AlphaFoldDB" id="A0A172YEG0"/>
<gene>
    <name evidence="6" type="ORF">A5892_09340</name>
</gene>
<dbReference type="Gene3D" id="3.90.700.10">
    <property type="entry name" value="Succinate dehydrogenase/fumarate reductase flavoprotein, catalytic domain"/>
    <property type="match status" value="1"/>
</dbReference>
<evidence type="ECO:0000256" key="4">
    <source>
        <dbReference type="PIRSR" id="PIRSR630664-50"/>
    </source>
</evidence>
<name>A0A172YEG0_9GAMM</name>
<dbReference type="SUPFAM" id="SSF56425">
    <property type="entry name" value="Succinate dehydrogenase/fumarate reductase flavoprotein, catalytic domain"/>
    <property type="match status" value="1"/>
</dbReference>
<dbReference type="Pfam" id="PF00890">
    <property type="entry name" value="FAD_binding_2"/>
    <property type="match status" value="1"/>
</dbReference>
<evidence type="ECO:0000256" key="2">
    <source>
        <dbReference type="ARBA" id="ARBA00022630"/>
    </source>
</evidence>
<organism evidence="6 7">
    <name type="scientific">Halotalea alkalilenta</name>
    <dbReference type="NCBI Taxonomy" id="376489"/>
    <lineage>
        <taxon>Bacteria</taxon>
        <taxon>Pseudomonadati</taxon>
        <taxon>Pseudomonadota</taxon>
        <taxon>Gammaproteobacteria</taxon>
        <taxon>Oceanospirillales</taxon>
        <taxon>Halomonadaceae</taxon>
        <taxon>Halotalea</taxon>
    </lineage>
</organism>
<dbReference type="RefSeq" id="WP_064122567.1">
    <property type="nucleotide sequence ID" value="NZ_CP015243.1"/>
</dbReference>
<dbReference type="PRINTS" id="PR00368">
    <property type="entry name" value="FADPNR"/>
</dbReference>
<evidence type="ECO:0000259" key="5">
    <source>
        <dbReference type="Pfam" id="PF00890"/>
    </source>
</evidence>
<comment type="cofactor">
    <cofactor evidence="1">
        <name>FAD</name>
        <dbReference type="ChEBI" id="CHEBI:57692"/>
    </cofactor>
</comment>
<dbReference type="InterPro" id="IPR030664">
    <property type="entry name" value="SdhA/FrdA/AprA"/>
</dbReference>
<dbReference type="PRINTS" id="PR00411">
    <property type="entry name" value="PNDRDTASEI"/>
</dbReference>
<dbReference type="STRING" id="376489.A5892_09340"/>
<proteinExistence type="predicted"/>
<dbReference type="Proteomes" id="UP000077875">
    <property type="component" value="Chromosome"/>
</dbReference>
<keyword evidence="7" id="KW-1185">Reference proteome</keyword>
<accession>A0A172YEG0</accession>
<evidence type="ECO:0000256" key="1">
    <source>
        <dbReference type="ARBA" id="ARBA00001974"/>
    </source>
</evidence>
<evidence type="ECO:0000256" key="3">
    <source>
        <dbReference type="ARBA" id="ARBA00023002"/>
    </source>
</evidence>
<dbReference type="InterPro" id="IPR036188">
    <property type="entry name" value="FAD/NAD-bd_sf"/>
</dbReference>
<sequence length="550" mass="58916">MTGIDHRLALERLLASDHAAPNPIDDVEALLKAHHPDYREGSLVSLAVGANRGSECPTALAARLQSNARIEDADLAGAPVVDTEVLIIGGGGAGCAAALTAAEAGGRVILATKLRIGDSNTVMAEGGIQAAVGEDDSIQRHFEDTLRAGHGCADRRLVACLASSAPDSIRWLIDRGMRFDLAEGGAIGGKLLRKKPGGATRARILSFKDYTGLEMMRVLREAVELDERIRLWNRCPLVELLSDEAGHCVGAVLYDLALHSFVLVRASRVILATGGVGRLHLNDFPTSNHYGATADGLVLAYRIGAALRELDSFQYHPTGVAWPSFRLGGLISEAARSAGAHLLNGLGERFVDELAARDVVSAAILRECAEGRGIEREGMVGVFLDIPELERRQPGTLAQRLVSLGHLARQCGIDPSREPMMVRPTLHYQNGGVVIDENGTTSVPGLYCTGELSGGIHGRNRMMGNALQEIITFGRRAGLHAARSASRHPAPKVGLFHLHGWRRQLVAAGMPLDRFGPDLFPSYANFDFGHELALRGGKRTMYAPRARGVE</sequence>